<dbReference type="InterPro" id="IPR017438">
    <property type="entry name" value="ATP-NAD_kinase_N"/>
</dbReference>
<dbReference type="Gene3D" id="2.60.200.40">
    <property type="match status" value="1"/>
</dbReference>
<dbReference type="InterPro" id="IPR001206">
    <property type="entry name" value="Diacylglycerol_kinase_cat_dom"/>
</dbReference>
<keyword evidence="4" id="KW-0067">ATP-binding</keyword>
<dbReference type="PANTHER" id="PTHR12358:SF54">
    <property type="entry name" value="SPHINGOSINE KINASE RELATED PROTEIN"/>
    <property type="match status" value="1"/>
</dbReference>
<dbReference type="Pfam" id="PF19279">
    <property type="entry name" value="YegS_C"/>
    <property type="match status" value="1"/>
</dbReference>
<comment type="caution">
    <text evidence="6">The sequence shown here is derived from an EMBL/GenBank/DDBJ whole genome shotgun (WGS) entry which is preliminary data.</text>
</comment>
<feature type="domain" description="DAGKc" evidence="5">
    <location>
        <begin position="1"/>
        <end position="130"/>
    </location>
</feature>
<dbReference type="PROSITE" id="PS50146">
    <property type="entry name" value="DAGK"/>
    <property type="match status" value="1"/>
</dbReference>
<evidence type="ECO:0000313" key="6">
    <source>
        <dbReference type="EMBL" id="KYF48552.1"/>
    </source>
</evidence>
<evidence type="ECO:0000256" key="4">
    <source>
        <dbReference type="ARBA" id="ARBA00022840"/>
    </source>
</evidence>
<organism evidence="6 7">
    <name type="scientific">Sorangium cellulosum</name>
    <name type="common">Polyangium cellulosum</name>
    <dbReference type="NCBI Taxonomy" id="56"/>
    <lineage>
        <taxon>Bacteria</taxon>
        <taxon>Pseudomonadati</taxon>
        <taxon>Myxococcota</taxon>
        <taxon>Polyangia</taxon>
        <taxon>Polyangiales</taxon>
        <taxon>Polyangiaceae</taxon>
        <taxon>Sorangium</taxon>
    </lineage>
</organism>
<keyword evidence="3" id="KW-0418">Kinase</keyword>
<dbReference type="GO" id="GO:0005524">
    <property type="term" value="F:ATP binding"/>
    <property type="evidence" value="ECO:0007669"/>
    <property type="project" value="UniProtKB-KW"/>
</dbReference>
<protein>
    <recommendedName>
        <fullName evidence="5">DAGKc domain-containing protein</fullName>
    </recommendedName>
</protein>
<dbReference type="PANTHER" id="PTHR12358">
    <property type="entry name" value="SPHINGOSINE KINASE"/>
    <property type="match status" value="1"/>
</dbReference>
<dbReference type="SUPFAM" id="SSF111331">
    <property type="entry name" value="NAD kinase/diacylglycerol kinase-like"/>
    <property type="match status" value="1"/>
</dbReference>
<accession>A0A150P1I6</accession>
<dbReference type="NCBIfam" id="TIGR00147">
    <property type="entry name" value="YegS/Rv2252/BmrU family lipid kinase"/>
    <property type="match status" value="1"/>
</dbReference>
<evidence type="ECO:0000256" key="2">
    <source>
        <dbReference type="ARBA" id="ARBA00022741"/>
    </source>
</evidence>
<dbReference type="GO" id="GO:0016301">
    <property type="term" value="F:kinase activity"/>
    <property type="evidence" value="ECO:0007669"/>
    <property type="project" value="UniProtKB-KW"/>
</dbReference>
<proteinExistence type="predicted"/>
<name>A0A150P1I6_SORCE</name>
<dbReference type="InterPro" id="IPR045540">
    <property type="entry name" value="YegS/DAGK_C"/>
</dbReference>
<evidence type="ECO:0000256" key="1">
    <source>
        <dbReference type="ARBA" id="ARBA00022679"/>
    </source>
</evidence>
<dbReference type="GO" id="GO:0008654">
    <property type="term" value="P:phospholipid biosynthetic process"/>
    <property type="evidence" value="ECO:0007669"/>
    <property type="project" value="InterPro"/>
</dbReference>
<dbReference type="EMBL" id="JELY01003485">
    <property type="protein sequence ID" value="KYF48552.1"/>
    <property type="molecule type" value="Genomic_DNA"/>
</dbReference>
<dbReference type="InterPro" id="IPR050187">
    <property type="entry name" value="Lipid_Phosphate_FormReg"/>
</dbReference>
<evidence type="ECO:0000256" key="3">
    <source>
        <dbReference type="ARBA" id="ARBA00022777"/>
    </source>
</evidence>
<reference evidence="6 7" key="1">
    <citation type="submission" date="2014-02" db="EMBL/GenBank/DDBJ databases">
        <title>The small core and large imbalanced accessory genome model reveals a collaborative survival strategy of Sorangium cellulosum strains in nature.</title>
        <authorList>
            <person name="Han K."/>
            <person name="Peng R."/>
            <person name="Blom J."/>
            <person name="Li Y.-Z."/>
        </authorList>
    </citation>
    <scope>NUCLEOTIDE SEQUENCE [LARGE SCALE GENOMIC DNA]</scope>
    <source>
        <strain evidence="6 7">So0157-25</strain>
    </source>
</reference>
<keyword evidence="1" id="KW-0808">Transferase</keyword>
<sequence>MRTSIIVNPAAGNAAQSARLHELAAARPGVRLIQTEGPGHARELAGAAVEEGADIVVAAGGDGTINEVVQGLGPHRDRARLGLVPLGTGNDLARTLGIPFDPVEAFALLDEARADALTRAVDLVHVEAAGQTRYCLNVAAGGFSGQVDEALTDDMKATWGPLAYVRGAMQVLPDLTGYETTIAWDDQEFERVEALNVIVANGRTCAGGIKVASRASIEDGLLDVVIVRYASLLDLAAVAARLLAGDYLESDEVMHRRASRVRIAAKPGMWFNVDGELLSNAPISFSVEHRALRVLVGPGYTVGGEGS</sequence>
<dbReference type="Pfam" id="PF00781">
    <property type="entry name" value="DAGK_cat"/>
    <property type="match status" value="1"/>
</dbReference>
<evidence type="ECO:0000313" key="7">
    <source>
        <dbReference type="Proteomes" id="UP000075420"/>
    </source>
</evidence>
<dbReference type="Proteomes" id="UP000075420">
    <property type="component" value="Unassembled WGS sequence"/>
</dbReference>
<dbReference type="SMART" id="SM00046">
    <property type="entry name" value="DAGKc"/>
    <property type="match status" value="1"/>
</dbReference>
<dbReference type="InterPro" id="IPR016064">
    <property type="entry name" value="NAD/diacylglycerol_kinase_sf"/>
</dbReference>
<evidence type="ECO:0000259" key="5">
    <source>
        <dbReference type="PROSITE" id="PS50146"/>
    </source>
</evidence>
<dbReference type="Gene3D" id="3.40.50.10330">
    <property type="entry name" value="Probable inorganic polyphosphate/atp-NAD kinase, domain 1"/>
    <property type="match status" value="1"/>
</dbReference>
<gene>
    <name evidence="6" type="ORF">BE08_21950</name>
</gene>
<dbReference type="InterPro" id="IPR005218">
    <property type="entry name" value="Diacylglycerol/lipid_kinase"/>
</dbReference>
<dbReference type="AlphaFoldDB" id="A0A150P1I6"/>
<keyword evidence="2" id="KW-0547">Nucleotide-binding</keyword>